<keyword evidence="1" id="KW-0472">Membrane</keyword>
<accession>A0AAW8ZXP2</accession>
<evidence type="ECO:0000313" key="3">
    <source>
        <dbReference type="Proteomes" id="UP001286376"/>
    </source>
</evidence>
<comment type="caution">
    <text evidence="2">The sequence shown here is derived from an EMBL/GenBank/DDBJ whole genome shotgun (WGS) entry which is preliminary data.</text>
</comment>
<reference evidence="2 3" key="1">
    <citation type="journal article" date="2022" name="Front. Cell. Infect. Microbiol.">
        <title>The probiotic and immunomodulation effects of Limosilactobacillus reuteri RGW1 isolated from calf feces.</title>
        <authorList>
            <person name="Huang K."/>
            <person name="Shi W."/>
            <person name="Yang B."/>
            <person name="Wang J."/>
        </authorList>
    </citation>
    <scope>NUCLEOTIDE SEQUENCE [LARGE SCALE GENOMIC DNA]</scope>
    <source>
        <strain evidence="2 3">RGW1</strain>
    </source>
</reference>
<feature type="transmembrane region" description="Helical" evidence="1">
    <location>
        <begin position="49"/>
        <end position="73"/>
    </location>
</feature>
<proteinExistence type="predicted"/>
<dbReference type="RefSeq" id="WP_317848791.1">
    <property type="nucleotide sequence ID" value="NZ_JAOTNP010000002.1"/>
</dbReference>
<organism evidence="2 3">
    <name type="scientific">Limosilactobacillus reuteri</name>
    <name type="common">Lactobacillus reuteri</name>
    <dbReference type="NCBI Taxonomy" id="1598"/>
    <lineage>
        <taxon>Bacteria</taxon>
        <taxon>Bacillati</taxon>
        <taxon>Bacillota</taxon>
        <taxon>Bacilli</taxon>
        <taxon>Lactobacillales</taxon>
        <taxon>Lactobacillaceae</taxon>
        <taxon>Limosilactobacillus</taxon>
    </lineage>
</organism>
<dbReference type="Proteomes" id="UP001286376">
    <property type="component" value="Unassembled WGS sequence"/>
</dbReference>
<protein>
    <submittedName>
        <fullName evidence="2">Uncharacterized protein</fullName>
    </submittedName>
</protein>
<dbReference type="EMBL" id="JAOTNP010000002">
    <property type="protein sequence ID" value="MDV8945856.1"/>
    <property type="molecule type" value="Genomic_DNA"/>
</dbReference>
<keyword evidence="1" id="KW-1133">Transmembrane helix</keyword>
<evidence type="ECO:0000313" key="2">
    <source>
        <dbReference type="EMBL" id="MDV8945856.1"/>
    </source>
</evidence>
<gene>
    <name evidence="2" type="ORF">NX099_00335</name>
</gene>
<sequence>MKITIIGPDNSRLIESIAKGKKVSLKGYEVFVDDAYEKEKKLKRMNESAFGWTTSICVSVVTAILTTIVWYIALR</sequence>
<keyword evidence="1" id="KW-0812">Transmembrane</keyword>
<name>A0AAW8ZXP2_LIMRT</name>
<evidence type="ECO:0000256" key="1">
    <source>
        <dbReference type="SAM" id="Phobius"/>
    </source>
</evidence>
<dbReference type="AlphaFoldDB" id="A0AAW8ZXP2"/>